<dbReference type="Proteomes" id="UP000708208">
    <property type="component" value="Unassembled WGS sequence"/>
</dbReference>
<sequence length="90" mass="10357">MKVDHEQRSVTVERIRRIFLPIWSCALTLCDNKVFVLFTTGYLGVWHEDSDALVLSDNKCGTAETVKTMRLTMMFRCNDLIFIKLLSSPS</sequence>
<accession>A0A8J2PLT0</accession>
<reference evidence="1" key="1">
    <citation type="submission" date="2021-06" db="EMBL/GenBank/DDBJ databases">
        <authorList>
            <person name="Hodson N. C."/>
            <person name="Mongue J. A."/>
            <person name="Jaron S. K."/>
        </authorList>
    </citation>
    <scope>NUCLEOTIDE SEQUENCE</scope>
</reference>
<organism evidence="1 2">
    <name type="scientific">Allacma fusca</name>
    <dbReference type="NCBI Taxonomy" id="39272"/>
    <lineage>
        <taxon>Eukaryota</taxon>
        <taxon>Metazoa</taxon>
        <taxon>Ecdysozoa</taxon>
        <taxon>Arthropoda</taxon>
        <taxon>Hexapoda</taxon>
        <taxon>Collembola</taxon>
        <taxon>Symphypleona</taxon>
        <taxon>Sminthuridae</taxon>
        <taxon>Allacma</taxon>
    </lineage>
</organism>
<proteinExistence type="predicted"/>
<evidence type="ECO:0000313" key="1">
    <source>
        <dbReference type="EMBL" id="CAG7825253.1"/>
    </source>
</evidence>
<dbReference type="EMBL" id="CAJVCH010535592">
    <property type="protein sequence ID" value="CAG7825253.1"/>
    <property type="molecule type" value="Genomic_DNA"/>
</dbReference>
<dbReference type="AlphaFoldDB" id="A0A8J2PLT0"/>
<dbReference type="OrthoDB" id="10630283at2759"/>
<name>A0A8J2PLT0_9HEXA</name>
<comment type="caution">
    <text evidence="1">The sequence shown here is derived from an EMBL/GenBank/DDBJ whole genome shotgun (WGS) entry which is preliminary data.</text>
</comment>
<evidence type="ECO:0000313" key="2">
    <source>
        <dbReference type="Proteomes" id="UP000708208"/>
    </source>
</evidence>
<gene>
    <name evidence="1" type="ORF">AFUS01_LOCUS35376</name>
</gene>
<protein>
    <submittedName>
        <fullName evidence="1">Uncharacterized protein</fullName>
    </submittedName>
</protein>
<feature type="non-terminal residue" evidence="1">
    <location>
        <position position="1"/>
    </location>
</feature>
<keyword evidence="2" id="KW-1185">Reference proteome</keyword>